<dbReference type="GO" id="GO:0016757">
    <property type="term" value="F:glycosyltransferase activity"/>
    <property type="evidence" value="ECO:0007669"/>
    <property type="project" value="InterPro"/>
</dbReference>
<dbReference type="InterPro" id="IPR044575">
    <property type="entry name" value="RAY1-like"/>
</dbReference>
<accession>A0A644ZYF8</accession>
<evidence type="ECO:0008006" key="2">
    <source>
        <dbReference type="Google" id="ProtNLM"/>
    </source>
</evidence>
<evidence type="ECO:0000313" key="1">
    <source>
        <dbReference type="EMBL" id="MPM44981.1"/>
    </source>
</evidence>
<dbReference type="PANTHER" id="PTHR47483:SF1">
    <property type="entry name" value="BETA-ARABINOFURANOSYLTRANSFERASE RAY1"/>
    <property type="match status" value="1"/>
</dbReference>
<name>A0A644ZYF8_9ZZZZ</name>
<dbReference type="AlphaFoldDB" id="A0A644ZYF8"/>
<dbReference type="PANTHER" id="PTHR47483">
    <property type="entry name" value="BETA-ARABINOFURANOSYLTRANSFERASE RAY1"/>
    <property type="match status" value="1"/>
</dbReference>
<proteinExistence type="predicted"/>
<comment type="caution">
    <text evidence="1">The sequence shown here is derived from an EMBL/GenBank/DDBJ whole genome shotgun (WGS) entry which is preliminary data.</text>
</comment>
<organism evidence="1">
    <name type="scientific">bioreactor metagenome</name>
    <dbReference type="NCBI Taxonomy" id="1076179"/>
    <lineage>
        <taxon>unclassified sequences</taxon>
        <taxon>metagenomes</taxon>
        <taxon>ecological metagenomes</taxon>
    </lineage>
</organism>
<dbReference type="EMBL" id="VSSQ01010695">
    <property type="protein sequence ID" value="MPM44981.1"/>
    <property type="molecule type" value="Genomic_DNA"/>
</dbReference>
<reference evidence="1" key="1">
    <citation type="submission" date="2019-08" db="EMBL/GenBank/DDBJ databases">
        <authorList>
            <person name="Kucharzyk K."/>
            <person name="Murdoch R.W."/>
            <person name="Higgins S."/>
            <person name="Loffler F."/>
        </authorList>
    </citation>
    <scope>NUCLEOTIDE SEQUENCE</scope>
</reference>
<sequence>MIIFTVPKPFKGEFDIIQNNAIDSWLMISPKPKIVLMGDEEGVSEIVRQKGLIHIKEIKKNKYGTPLLNDIFEKIQKEYKDEMFLYINTDIVLLDFPTDLMKTILNKFDKFLAIGKRYEMEIKSRMNGIEIKKKAKLSEIQQKSSSWMDYFVFTSKVFEKIPPFALGRTFWDKWLVWDTIQKKIPVVDITNQLFAIHQSHSYAMNKKTNLKNVWAGEQALGNLKLAGGWSCGANVDNANYIVLNKKICFQKSKKSKRFVLDMVPFLWPFFLRLRLLREKYSLKWNKKNNNCV</sequence>
<protein>
    <recommendedName>
        <fullName evidence="2">Glycosyltransferase 2-like domain-containing protein</fullName>
    </recommendedName>
</protein>
<gene>
    <name evidence="1" type="ORF">SDC9_91666</name>
</gene>